<accession>A0ABW6NBA2</accession>
<name>A0ABW6NBA2_9ACTN</name>
<dbReference type="RefSeq" id="WP_389835712.1">
    <property type="nucleotide sequence ID" value="NZ_JBIAJP010000022.1"/>
</dbReference>
<dbReference type="EMBL" id="JBIAJP010000022">
    <property type="protein sequence ID" value="MFF0009717.1"/>
    <property type="molecule type" value="Genomic_DNA"/>
</dbReference>
<gene>
    <name evidence="1" type="ORF">ACFYQT_40710</name>
</gene>
<proteinExistence type="predicted"/>
<organism evidence="1 2">
    <name type="scientific">Streptomyces tibetensis</name>
    <dbReference type="NCBI Taxonomy" id="2382123"/>
    <lineage>
        <taxon>Bacteria</taxon>
        <taxon>Bacillati</taxon>
        <taxon>Actinomycetota</taxon>
        <taxon>Actinomycetes</taxon>
        <taxon>Kitasatosporales</taxon>
        <taxon>Streptomycetaceae</taxon>
        <taxon>Streptomyces</taxon>
    </lineage>
</organism>
<dbReference type="InterPro" id="IPR046300">
    <property type="entry name" value="DUF6415"/>
</dbReference>
<reference evidence="1 2" key="1">
    <citation type="submission" date="2024-10" db="EMBL/GenBank/DDBJ databases">
        <title>The Natural Products Discovery Center: Release of the First 8490 Sequenced Strains for Exploring Actinobacteria Biosynthetic Diversity.</title>
        <authorList>
            <person name="Kalkreuter E."/>
            <person name="Kautsar S.A."/>
            <person name="Yang D."/>
            <person name="Bader C.D."/>
            <person name="Teijaro C.N."/>
            <person name="Fluegel L."/>
            <person name="Davis C.M."/>
            <person name="Simpson J.R."/>
            <person name="Lauterbach L."/>
            <person name="Steele A.D."/>
            <person name="Gui C."/>
            <person name="Meng S."/>
            <person name="Li G."/>
            <person name="Viehrig K."/>
            <person name="Ye F."/>
            <person name="Su P."/>
            <person name="Kiefer A.F."/>
            <person name="Nichols A."/>
            <person name="Cepeda A.J."/>
            <person name="Yan W."/>
            <person name="Fan B."/>
            <person name="Jiang Y."/>
            <person name="Adhikari A."/>
            <person name="Zheng C.-J."/>
            <person name="Schuster L."/>
            <person name="Cowan T.M."/>
            <person name="Smanski M.J."/>
            <person name="Chevrette M.G."/>
            <person name="De Carvalho L.P.S."/>
            <person name="Shen B."/>
        </authorList>
    </citation>
    <scope>NUCLEOTIDE SEQUENCE [LARGE SCALE GENOMIC DNA]</scope>
    <source>
        <strain evidence="1 2">NPDC005497</strain>
    </source>
</reference>
<protein>
    <submittedName>
        <fullName evidence="1">DUF6415 family natural product biosynthesis protein</fullName>
    </submittedName>
</protein>
<dbReference type="Pfam" id="PF19979">
    <property type="entry name" value="DUF6415"/>
    <property type="match status" value="1"/>
</dbReference>
<keyword evidence="2" id="KW-1185">Reference proteome</keyword>
<sequence>MQTTAPTTIVEERPDVALMRETAHRVLEPDNAPDAAPPVGYELDALTTALRGHLELLSPKVEQAAKRLPENSPTRAGALACVGEARGKLRAPELGFVVLAGVMYTRRLARVLAALCDHYDIVSAGIEETPEQAAFKRLSDHQSRCRTCKAVGGDGMNLGLPCAEEDRLEDEFRRARSRAATERLGRRGCGTEVTA</sequence>
<comment type="caution">
    <text evidence="1">The sequence shown here is derived from an EMBL/GenBank/DDBJ whole genome shotgun (WGS) entry which is preliminary data.</text>
</comment>
<evidence type="ECO:0000313" key="2">
    <source>
        <dbReference type="Proteomes" id="UP001601422"/>
    </source>
</evidence>
<evidence type="ECO:0000313" key="1">
    <source>
        <dbReference type="EMBL" id="MFF0009717.1"/>
    </source>
</evidence>
<dbReference type="Proteomes" id="UP001601422">
    <property type="component" value="Unassembled WGS sequence"/>
</dbReference>